<dbReference type="InterPro" id="IPR013083">
    <property type="entry name" value="Znf_RING/FYVE/PHD"/>
</dbReference>
<keyword evidence="10" id="KW-0832">Ubl conjugation</keyword>
<keyword evidence="3" id="KW-0963">Cytoplasm</keyword>
<feature type="compositionally biased region" description="Polar residues" evidence="19">
    <location>
        <begin position="2273"/>
        <end position="2289"/>
    </location>
</feature>
<reference evidence="22" key="3">
    <citation type="submission" date="2025-09" db="UniProtKB">
        <authorList>
            <consortium name="Ensembl"/>
        </authorList>
    </citation>
    <scope>IDENTIFICATION</scope>
</reference>
<feature type="compositionally biased region" description="Polar residues" evidence="19">
    <location>
        <begin position="237"/>
        <end position="246"/>
    </location>
</feature>
<feature type="compositionally biased region" description="Basic and acidic residues" evidence="19">
    <location>
        <begin position="1084"/>
        <end position="1096"/>
    </location>
</feature>
<feature type="region of interest" description="Disordered" evidence="19">
    <location>
        <begin position="43"/>
        <end position="69"/>
    </location>
</feature>
<dbReference type="InterPro" id="IPR036575">
    <property type="entry name" value="TFIIS_cen_dom_sf"/>
</dbReference>
<evidence type="ECO:0000256" key="14">
    <source>
        <dbReference type="ARBA" id="ARBA00065323"/>
    </source>
</evidence>
<dbReference type="Pfam" id="PF00628">
    <property type="entry name" value="PHD"/>
    <property type="match status" value="1"/>
</dbReference>
<feature type="compositionally biased region" description="Basic and acidic residues" evidence="19">
    <location>
        <begin position="2307"/>
        <end position="2343"/>
    </location>
</feature>
<name>A0A670I5C5_PODMU</name>
<keyword evidence="4" id="KW-1017">Isopeptide bond</keyword>
<feature type="compositionally biased region" description="Pro residues" evidence="19">
    <location>
        <begin position="1471"/>
        <end position="1481"/>
    </location>
</feature>
<gene>
    <name evidence="22" type="primary">DIDO1</name>
</gene>
<reference evidence="22" key="2">
    <citation type="submission" date="2025-08" db="UniProtKB">
        <authorList>
            <consortium name="Ensembl"/>
        </authorList>
    </citation>
    <scope>IDENTIFICATION</scope>
</reference>
<keyword evidence="23" id="KW-1185">Reference proteome</keyword>
<dbReference type="GO" id="GO:0005634">
    <property type="term" value="C:nucleus"/>
    <property type="evidence" value="ECO:0007669"/>
    <property type="project" value="Ensembl"/>
</dbReference>
<feature type="compositionally biased region" description="Basic and acidic residues" evidence="19">
    <location>
        <begin position="1419"/>
        <end position="1428"/>
    </location>
</feature>
<evidence type="ECO:0000256" key="13">
    <source>
        <dbReference type="ARBA" id="ARBA00023242"/>
    </source>
</evidence>
<feature type="compositionally biased region" description="Acidic residues" evidence="19">
    <location>
        <begin position="1623"/>
        <end position="1635"/>
    </location>
</feature>
<feature type="domain" description="TFIIS central" evidence="21">
    <location>
        <begin position="875"/>
        <end position="995"/>
    </location>
</feature>
<dbReference type="PROSITE" id="PS50016">
    <property type="entry name" value="ZF_PHD_2"/>
    <property type="match status" value="1"/>
</dbReference>
<feature type="region of interest" description="Disordered" evidence="19">
    <location>
        <begin position="1199"/>
        <end position="1233"/>
    </location>
</feature>
<feature type="region of interest" description="Disordered" evidence="19">
    <location>
        <begin position="986"/>
        <end position="1033"/>
    </location>
</feature>
<dbReference type="GO" id="GO:0008270">
    <property type="term" value="F:zinc ion binding"/>
    <property type="evidence" value="ECO:0007669"/>
    <property type="project" value="UniProtKB-KW"/>
</dbReference>
<keyword evidence="6" id="KW-0053">Apoptosis</keyword>
<protein>
    <recommendedName>
        <fullName evidence="15">Death-inducer obliterator 1</fullName>
    </recommendedName>
    <alternativeName>
        <fullName evidence="16">Death-associated transcription factor 1</fullName>
    </alternativeName>
</protein>
<dbReference type="Pfam" id="PF07744">
    <property type="entry name" value="SPOC"/>
    <property type="match status" value="1"/>
</dbReference>
<evidence type="ECO:0000256" key="5">
    <source>
        <dbReference type="ARBA" id="ARBA00022553"/>
    </source>
</evidence>
<feature type="compositionally biased region" description="Basic and acidic residues" evidence="19">
    <location>
        <begin position="1936"/>
        <end position="1953"/>
    </location>
</feature>
<keyword evidence="8 17" id="KW-0863">Zinc-finger</keyword>
<feature type="region of interest" description="Disordered" evidence="19">
    <location>
        <begin position="174"/>
        <end position="206"/>
    </location>
</feature>
<dbReference type="GO" id="GO:0097190">
    <property type="term" value="P:apoptotic signaling pathway"/>
    <property type="evidence" value="ECO:0007669"/>
    <property type="project" value="Ensembl"/>
</dbReference>
<feature type="region of interest" description="Disordered" evidence="19">
    <location>
        <begin position="84"/>
        <end position="141"/>
    </location>
</feature>
<dbReference type="Proteomes" id="UP000472272">
    <property type="component" value="Chromosome 6"/>
</dbReference>
<dbReference type="Gene3D" id="3.30.40.10">
    <property type="entry name" value="Zinc/RING finger domain, C3HC4 (zinc finger)"/>
    <property type="match status" value="1"/>
</dbReference>
<keyword evidence="2" id="KW-0488">Methylation</keyword>
<feature type="coiled-coil region" evidence="18">
    <location>
        <begin position="1677"/>
        <end position="1711"/>
    </location>
</feature>
<evidence type="ECO:0000256" key="7">
    <source>
        <dbReference type="ARBA" id="ARBA00022723"/>
    </source>
</evidence>
<dbReference type="InterPro" id="IPR003618">
    <property type="entry name" value="TFIIS_cen_dom"/>
</dbReference>
<feature type="compositionally biased region" description="Low complexity" evidence="19">
    <location>
        <begin position="57"/>
        <end position="66"/>
    </location>
</feature>
<keyword evidence="12" id="KW-0206">Cytoskeleton</keyword>
<dbReference type="InterPro" id="IPR011011">
    <property type="entry name" value="Znf_FYVE_PHD"/>
</dbReference>
<evidence type="ECO:0000256" key="15">
    <source>
        <dbReference type="ARBA" id="ARBA00070872"/>
    </source>
</evidence>
<feature type="compositionally biased region" description="Polar residues" evidence="19">
    <location>
        <begin position="686"/>
        <end position="710"/>
    </location>
</feature>
<evidence type="ECO:0000256" key="18">
    <source>
        <dbReference type="SAM" id="Coils"/>
    </source>
</evidence>
<feature type="region of interest" description="Disordered" evidence="19">
    <location>
        <begin position="800"/>
        <end position="876"/>
    </location>
</feature>
<feature type="region of interest" description="Disordered" evidence="19">
    <location>
        <begin position="2360"/>
        <end position="2490"/>
    </location>
</feature>
<sequence length="2490" mass="275166">MPFLAALHCSPHQRERPSKVSALSVVPSPPGLPLGAFPTAHCVRRSRASSSAPPPAAQRAPASRAATSGRPFWRRVPLSLARGGATSLKGAVRGRREGGGGNGNGGRRRRRLVSAEAQGGREAPAPRRERRSLSPPPRVSLPPLFFFEPPFSLLYGVTFGNSVTTGVKEENLESLALDSESNMETRSLALDDKSEQSNDEQKTIKPTSKEFKKTWGFRRTTIAKREGVGDAEMDITEQPSPQQQSLALRRSGRQPKRTERVEEFLTTVRRRGRKNLPTALEDLSEPASCHVTDIETASEGSVESMSDVKAMSQKCHSKDIKGQPAGKGRATKEHDYEEREEDSSDSDSDGLTLKELQNRLRKKCVEQKPTELTLKELQNRLRKKHQEQNPTETVDVQAGNQIKTEIAVKQEPESIGNTEAGDQGTVPKEMSEAVQVKKEGRSPAHTGDEPEESKKRKSESEVYDPSTLYCICQQPHNNRFMICCDRCEEWFHGNCVGISEARGRLLERNGEDYICPNCTILQVHDETVMDADQQQTMLGQVTGDGTELTSIGTVEQKSIEDQGIKGRIEKAANPSGKKKLKIFQPVVEEPEAASCIGPGCSKVAQSGSVYCGHECILKHAAATMKFLSEGKEQKPKEKTKPKVERAVAVKPQPMAGIKPLSAQKRPAPEKREIIMKKTVAAPVKTEANTQTVAKEPASESSTPSWASDHNYNAVKPEKTPAISSSLLFKSQKEERKNEDKPAESSVASKKMVVSTTAASQPTSAVSTQSRNPPLKKPSTFTSSKHPIKYSAAGFKGVIPKKSSLSTGPPTSSNVSSSRPSPLSYGTSSVYKKTVSSSSIGGGLRKPMVSSASSTTSSATQAKSASASQSQPNSQIRQNIRRSLKEILWKRVNDSDDLAMTESEVGKIALNIEKEMFNLFQATDNRYKSKYRSIMFNLKDPKNQGLFHRVLREDLPLSRLVRMKPEELVSKELSTWKEKPAKAVMAARRKSFENKKSAVKQEPIPDANMEDSPPVSDSDEQQEADRAAPEKSSAPILDVFSSMLQDTTSQHRAHLFDLNCKICTGQMSASDEEPASKKLKSSSVKKVEPKPEMKSKFESSTPTDEVEAAKEEEMETAAEPAVESVAEVVPQPSIEKAYIPLTQGQSNPLSSLPNESSLYPTSYAGGVITTVTVSGKDPRTAMSTLSTSASTVTSALHPTLASDKGSVGESKPEISRNTVAAPKSILTKPSSSSDPRYLAAQTSLNVSMSEIRSPQEGDTSVFLSRLNTIWKGFINMQSVAKFVTKAYPVSGSFDYLSEDLPDTIHIGGRISPKTVWDYIGKLKSSVSKELCLIRFHPATEEEVPSYISLYSYFSSRGRFGVVANNNRHVKDLYLIPLSAKDPIPSKLLPFEGPGLESARPNLILGLVICQKTKRPAAVLETEKTEEKKSRIQLQEETEVSAYPKGNMASQQEKKPSKFSLYTGETTVSTTPPGSPPPPPPEPTSVLKILSSIKSGSSATVAQSSASVLGINTATAPSTASSSSKSATPLDHILQTLFGKKKSFDPVSKDSEGAQTEMQTVGEEGLPAAPILDPIVQQFGQMSKDKAIEEEEDDRPYDPEEEYAPQKAFEMQSSESGLEKRCETSEQEDEAYDPEDETILEEAKVTVDDLPNKMFSESKSHSLTASSSFVPDVSAPPSLVEQQKMLEELNKQIEEQKRQLEEQEEALRQQRAAVGVSMAHFSVSDALMSPPPKSSLAKNELFQHEKQTTEKSELPTSTSQTQLLNQGSDPRQSRDPRQARRILTECNESADSNVKQHVIESPTVQIPPPSYAGPLQTALDKADKTLISAPHPSHKDTWVTSEKGSVMSEQDVPTINLENAPQVHQETVNKPASIETSTTAPVRKVLLPTPVNPCFLPTFSSPNSVQSIAWSNESQEKNVPGVARDSFPSPVFPSQEKAPGHFETERGPSHYEDQRNPQPCHFYEQMESPTIKNDEERGGPPFSSLGHKSGPPLMSGAPDFHGQRGLPQQFTEGHNPLPNNDGQRGPPPNRFGAPRAPIPSLFSAQHGPPPPHFGDNRGPSQSFPDGPREIAPSQFEEHREPHMEHRDSQYADPQYHEMSGGPGQFEGPEPPQFMGNRGPSPFPFGNPRRPPPNQFKGQRGGPSPQFGGPRGPSPNHFGGSRGPPPNQFEGQRGPAPSHMPGPRGLLPPPFEERRGSPPPRFPNQRGQAPHQFGGPRGPAPGLFPEKNEPPPNRHNFPGQSQQSMKPSPRPLLDLPSHPPQHRKEMWDETGPPASHPNTSGQGSETEAQWSASDFRDGRSNDYRAQTFEGRQRERFEGGNKEKILEQSDQSDNRSNRVMDDRRRDRDHNWAWERDRGRNWNRGREREWERHKEKDWDKNRERNYNKDRDRDSERGKDWERTRERARTRDGDTYRRRDRSRSRDRDYDRFRDRERARSRDRERDRERDRDRDKDRARDRKDRSKSKECDKDSKQETQTGGQRASYAEASSAKQT</sequence>
<evidence type="ECO:0000256" key="11">
    <source>
        <dbReference type="ARBA" id="ARBA00022990"/>
    </source>
</evidence>
<feature type="region of interest" description="Disordered" evidence="19">
    <location>
        <begin position="1418"/>
        <end position="1483"/>
    </location>
</feature>
<keyword evidence="5" id="KW-0597">Phosphoprotein</keyword>
<feature type="compositionally biased region" description="Low complexity" evidence="19">
    <location>
        <begin position="805"/>
        <end position="838"/>
    </location>
</feature>
<feature type="compositionally biased region" description="Polar residues" evidence="19">
    <location>
        <begin position="2004"/>
        <end position="2020"/>
    </location>
</feature>
<evidence type="ECO:0000313" key="23">
    <source>
        <dbReference type="Proteomes" id="UP000472272"/>
    </source>
</evidence>
<evidence type="ECO:0000256" key="2">
    <source>
        <dbReference type="ARBA" id="ARBA00022481"/>
    </source>
</evidence>
<dbReference type="FunFam" id="3.30.40.10:FF:000225">
    <property type="entry name" value="Death-inducer obliterator 1"/>
    <property type="match status" value="1"/>
</dbReference>
<evidence type="ECO:0000256" key="8">
    <source>
        <dbReference type="ARBA" id="ARBA00022771"/>
    </source>
</evidence>
<dbReference type="CDD" id="cd15639">
    <property type="entry name" value="PHD_DIDO1_like"/>
    <property type="match status" value="1"/>
</dbReference>
<dbReference type="InterPro" id="IPR019787">
    <property type="entry name" value="Znf_PHD-finger"/>
</dbReference>
<evidence type="ECO:0000256" key="3">
    <source>
        <dbReference type="ARBA" id="ARBA00022490"/>
    </source>
</evidence>
<feature type="compositionally biased region" description="Low complexity" evidence="19">
    <location>
        <begin position="849"/>
        <end position="870"/>
    </location>
</feature>
<dbReference type="SMART" id="SM00249">
    <property type="entry name" value="PHD"/>
    <property type="match status" value="1"/>
</dbReference>
<evidence type="ECO:0000256" key="12">
    <source>
        <dbReference type="ARBA" id="ARBA00023212"/>
    </source>
</evidence>
<feature type="region of interest" description="Disordered" evidence="19">
    <location>
        <begin position="1826"/>
        <end position="1847"/>
    </location>
</feature>
<keyword evidence="11" id="KW-0007">Acetylation</keyword>
<accession>A0A670I5C5</accession>
<feature type="compositionally biased region" description="Polar residues" evidence="19">
    <location>
        <begin position="753"/>
        <end position="771"/>
    </location>
</feature>
<feature type="compositionally biased region" description="Basic and acidic residues" evidence="19">
    <location>
        <begin position="189"/>
        <end position="206"/>
    </location>
</feature>
<proteinExistence type="predicted"/>
<evidence type="ECO:0000256" key="9">
    <source>
        <dbReference type="ARBA" id="ARBA00022833"/>
    </source>
</evidence>
<dbReference type="OMA" id="HPNQFDG"/>
<feature type="region of interest" description="Disordered" evidence="19">
    <location>
        <begin position="226"/>
        <end position="262"/>
    </location>
</feature>
<dbReference type="Ensembl" id="ENSPMRT00000007397.1">
    <property type="protein sequence ID" value="ENSPMRP00000006915.1"/>
    <property type="gene ID" value="ENSPMRG00000004709.1"/>
</dbReference>
<feature type="region of interest" description="Disordered" evidence="19">
    <location>
        <begin position="1909"/>
        <end position="2343"/>
    </location>
</feature>
<evidence type="ECO:0000256" key="19">
    <source>
        <dbReference type="SAM" id="MobiDB-lite"/>
    </source>
</evidence>
<feature type="region of interest" description="Disordered" evidence="19">
    <location>
        <begin position="1723"/>
        <end position="1792"/>
    </location>
</feature>
<dbReference type="InterPro" id="IPR033082">
    <property type="entry name" value="DIDO1_PHD"/>
</dbReference>
<keyword evidence="18" id="KW-0175">Coiled coil</keyword>
<dbReference type="PANTHER" id="PTHR11477:SF13">
    <property type="entry name" value="DEATH-INDUCER OBLITERATOR 1"/>
    <property type="match status" value="1"/>
</dbReference>
<evidence type="ECO:0000259" key="21">
    <source>
        <dbReference type="PROSITE" id="PS51321"/>
    </source>
</evidence>
<feature type="compositionally biased region" description="Basic and acidic residues" evidence="19">
    <location>
        <begin position="2360"/>
        <end position="2470"/>
    </location>
</feature>
<evidence type="ECO:0000256" key="1">
    <source>
        <dbReference type="ARBA" id="ARBA00004186"/>
    </source>
</evidence>
<dbReference type="InterPro" id="IPR019786">
    <property type="entry name" value="Zinc_finger_PHD-type_CS"/>
</dbReference>
<feature type="domain" description="PHD-type" evidence="20">
    <location>
        <begin position="467"/>
        <end position="521"/>
    </location>
</feature>
<dbReference type="Gene3D" id="1.10.472.30">
    <property type="entry name" value="Transcription elongation factor S-II, central domain"/>
    <property type="match status" value="1"/>
</dbReference>
<evidence type="ECO:0000259" key="20">
    <source>
        <dbReference type="PROSITE" id="PS50016"/>
    </source>
</evidence>
<dbReference type="PROSITE" id="PS01359">
    <property type="entry name" value="ZF_PHD_1"/>
    <property type="match status" value="1"/>
</dbReference>
<feature type="compositionally biased region" description="Acidic residues" evidence="19">
    <location>
        <begin position="338"/>
        <end position="348"/>
    </location>
</feature>
<dbReference type="GeneTree" id="ENSGT00940000155532"/>
<evidence type="ECO:0000256" key="6">
    <source>
        <dbReference type="ARBA" id="ARBA00022703"/>
    </source>
</evidence>
<feature type="compositionally biased region" description="Pro residues" evidence="19">
    <location>
        <begin position="2118"/>
        <end position="2131"/>
    </location>
</feature>
<dbReference type="GO" id="GO:0005819">
    <property type="term" value="C:spindle"/>
    <property type="evidence" value="ECO:0007669"/>
    <property type="project" value="UniProtKB-SubCell"/>
</dbReference>
<evidence type="ECO:0000256" key="4">
    <source>
        <dbReference type="ARBA" id="ARBA00022499"/>
    </source>
</evidence>
<feature type="compositionally biased region" description="Basic and acidic residues" evidence="19">
    <location>
        <begin position="2073"/>
        <end position="2087"/>
    </location>
</feature>
<keyword evidence="7" id="KW-0479">Metal-binding</keyword>
<keyword evidence="13" id="KW-0539">Nucleus</keyword>
<dbReference type="SUPFAM" id="SSF57903">
    <property type="entry name" value="FYVE/PHD zinc finger"/>
    <property type="match status" value="1"/>
</dbReference>
<dbReference type="GO" id="GO:0006351">
    <property type="term" value="P:DNA-templated transcription"/>
    <property type="evidence" value="ECO:0007669"/>
    <property type="project" value="InterPro"/>
</dbReference>
<dbReference type="Pfam" id="PF07500">
    <property type="entry name" value="TFIIS_M"/>
    <property type="match status" value="1"/>
</dbReference>
<dbReference type="PANTHER" id="PTHR11477">
    <property type="entry name" value="TRANSCRIPTION FACTOR S-II ZINC FINGER DOMAIN-CONTAINING PROTEIN"/>
    <property type="match status" value="1"/>
</dbReference>
<keyword evidence="9" id="KW-0862">Zinc</keyword>
<organism evidence="22 23">
    <name type="scientific">Podarcis muralis</name>
    <name type="common">Wall lizard</name>
    <name type="synonym">Lacerta muralis</name>
    <dbReference type="NCBI Taxonomy" id="64176"/>
    <lineage>
        <taxon>Eukaryota</taxon>
        <taxon>Metazoa</taxon>
        <taxon>Chordata</taxon>
        <taxon>Craniata</taxon>
        <taxon>Vertebrata</taxon>
        <taxon>Euteleostomi</taxon>
        <taxon>Lepidosauria</taxon>
        <taxon>Squamata</taxon>
        <taxon>Bifurcata</taxon>
        <taxon>Unidentata</taxon>
        <taxon>Episquamata</taxon>
        <taxon>Laterata</taxon>
        <taxon>Lacertibaenia</taxon>
        <taxon>Lacertidae</taxon>
        <taxon>Podarcis</taxon>
    </lineage>
</organism>
<dbReference type="PROSITE" id="PS51321">
    <property type="entry name" value="TFIIS_CENTRAL"/>
    <property type="match status" value="1"/>
</dbReference>
<feature type="region of interest" description="Disordered" evidence="19">
    <location>
        <begin position="380"/>
        <end position="460"/>
    </location>
</feature>
<feature type="compositionally biased region" description="Basic and acidic residues" evidence="19">
    <location>
        <begin position="1739"/>
        <end position="1751"/>
    </location>
</feature>
<feature type="compositionally biased region" description="Basic and acidic residues" evidence="19">
    <location>
        <begin position="429"/>
        <end position="460"/>
    </location>
</feature>
<comment type="subunit">
    <text evidence="14">Interacts specifically (via PHD-type zinc finger) with histone H3 that is trimethylated at 'Lys-4' (H3K4me3), histone phosphorylation at 'Thr-3' or 'Thr-6' disrupts this binding and promotes translocation of DIDO1 from chromatin to the mitotic spindle during mitosis.</text>
</comment>
<dbReference type="InterPro" id="IPR012921">
    <property type="entry name" value="SPOC_C"/>
</dbReference>
<reference evidence="22 23" key="1">
    <citation type="journal article" date="2019" name="Proc. Natl. Acad. Sci. U.S.A.">
        <title>Regulatory changes in pterin and carotenoid genes underlie balanced color polymorphisms in the wall lizard.</title>
        <authorList>
            <person name="Andrade P."/>
            <person name="Pinho C."/>
            <person name="Perez I de Lanuza G."/>
            <person name="Afonso S."/>
            <person name="Brejcha J."/>
            <person name="Rubin C.J."/>
            <person name="Wallerman O."/>
            <person name="Pereira P."/>
            <person name="Sabatino S.J."/>
            <person name="Bellati A."/>
            <person name="Pellitteri-Rosa D."/>
            <person name="Bosakova Z."/>
            <person name="Bunikis I."/>
            <person name="Carretero M.A."/>
            <person name="Feiner N."/>
            <person name="Marsik P."/>
            <person name="Pauperio F."/>
            <person name="Salvi D."/>
            <person name="Soler L."/>
            <person name="While G.M."/>
            <person name="Uller T."/>
            <person name="Font E."/>
            <person name="Andersson L."/>
            <person name="Carneiro M."/>
        </authorList>
    </citation>
    <scope>NUCLEOTIDE SEQUENCE</scope>
</reference>
<feature type="region of interest" description="Disordered" evidence="19">
    <location>
        <begin position="1067"/>
        <end position="1103"/>
    </location>
</feature>
<dbReference type="FunFam" id="1.10.472.30:FF:000002">
    <property type="entry name" value="Death-inducer obliterator 1"/>
    <property type="match status" value="1"/>
</dbReference>
<evidence type="ECO:0000256" key="10">
    <source>
        <dbReference type="ARBA" id="ARBA00022843"/>
    </source>
</evidence>
<feature type="compositionally biased region" description="Low complexity" evidence="19">
    <location>
        <begin position="1461"/>
        <end position="1470"/>
    </location>
</feature>
<feature type="compositionally biased region" description="Basic and acidic residues" evidence="19">
    <location>
        <begin position="730"/>
        <end position="742"/>
    </location>
</feature>
<evidence type="ECO:0000313" key="22">
    <source>
        <dbReference type="Ensembl" id="ENSPMRP00000006915.1"/>
    </source>
</evidence>
<evidence type="ECO:0000256" key="17">
    <source>
        <dbReference type="PROSITE-ProRule" id="PRU00146"/>
    </source>
</evidence>
<comment type="subcellular location">
    <subcellularLocation>
        <location evidence="1">Cytoplasm</location>
        <location evidence="1">Cytoskeleton</location>
        <location evidence="1">Spindle</location>
    </subcellularLocation>
</comment>
<dbReference type="InterPro" id="IPR001965">
    <property type="entry name" value="Znf_PHD"/>
</dbReference>
<feature type="region of interest" description="Disordered" evidence="19">
    <location>
        <begin position="1606"/>
        <end position="1635"/>
    </location>
</feature>
<feature type="compositionally biased region" description="Polar residues" evidence="19">
    <location>
        <begin position="1836"/>
        <end position="1847"/>
    </location>
</feature>
<feature type="region of interest" description="Disordered" evidence="19">
    <location>
        <begin position="676"/>
        <end position="784"/>
    </location>
</feature>
<evidence type="ECO:0000256" key="16">
    <source>
        <dbReference type="ARBA" id="ARBA00083537"/>
    </source>
</evidence>
<feature type="compositionally biased region" description="Polar residues" evidence="19">
    <location>
        <begin position="1752"/>
        <end position="1768"/>
    </location>
</feature>
<feature type="compositionally biased region" description="Polar residues" evidence="19">
    <location>
        <begin position="388"/>
        <end position="403"/>
    </location>
</feature>
<feature type="region of interest" description="Disordered" evidence="19">
    <location>
        <begin position="275"/>
        <end position="354"/>
    </location>
</feature>
<dbReference type="SUPFAM" id="SSF46942">
    <property type="entry name" value="Elongation factor TFIIS domain 2"/>
    <property type="match status" value="1"/>
</dbReference>
<dbReference type="CDD" id="cd21547">
    <property type="entry name" value="SPOC_DIDO1-like"/>
    <property type="match status" value="1"/>
</dbReference>
<dbReference type="SMART" id="SM00510">
    <property type="entry name" value="TFS2M"/>
    <property type="match status" value="1"/>
</dbReference>